<dbReference type="InterPro" id="IPR032675">
    <property type="entry name" value="LRR_dom_sf"/>
</dbReference>
<dbReference type="Gene3D" id="3.80.10.10">
    <property type="entry name" value="Ribonuclease Inhibitor"/>
    <property type="match status" value="1"/>
</dbReference>
<dbReference type="Pfam" id="PF13855">
    <property type="entry name" value="LRR_8"/>
    <property type="match status" value="1"/>
</dbReference>
<protein>
    <submittedName>
        <fullName evidence="4">Leucine-rich repeat-containing protein 18-like</fullName>
    </submittedName>
</protein>
<reference evidence="4" key="1">
    <citation type="submission" date="2025-08" db="UniProtKB">
        <authorList>
            <consortium name="RefSeq"/>
        </authorList>
    </citation>
    <scope>IDENTIFICATION</scope>
</reference>
<dbReference type="InterPro" id="IPR003591">
    <property type="entry name" value="Leu-rich_rpt_typical-subtyp"/>
</dbReference>
<evidence type="ECO:0000313" key="3">
    <source>
        <dbReference type="Proteomes" id="UP000695022"/>
    </source>
</evidence>
<sequence length="183" mass="20606">MAGSGVTRVIHRCDHAKENQKLDLSHCQLTTLPDAVFHLMRNTTVLTFDLSCNLISRIPSKLALKFHFLLDLDLSSNKIKAVPTELADLPDLRSINFANNKFSEMPAVIYQLKTLKELRADNNQISDVDISKLSEIRSLRQISLLENPLTSATHAQLHLLSRHVDVSVSPYRTTNECIMDTVD</sequence>
<keyword evidence="1" id="KW-0433">Leucine-rich repeat</keyword>
<dbReference type="Pfam" id="PF00560">
    <property type="entry name" value="LRR_1"/>
    <property type="match status" value="1"/>
</dbReference>
<organism evidence="3 4">
    <name type="scientific">Priapulus caudatus</name>
    <name type="common">Priapulid worm</name>
    <dbReference type="NCBI Taxonomy" id="37621"/>
    <lineage>
        <taxon>Eukaryota</taxon>
        <taxon>Metazoa</taxon>
        <taxon>Ecdysozoa</taxon>
        <taxon>Scalidophora</taxon>
        <taxon>Priapulida</taxon>
        <taxon>Priapulimorpha</taxon>
        <taxon>Priapulimorphida</taxon>
        <taxon>Priapulidae</taxon>
        <taxon>Priapulus</taxon>
    </lineage>
</organism>
<evidence type="ECO:0000256" key="2">
    <source>
        <dbReference type="ARBA" id="ARBA00022737"/>
    </source>
</evidence>
<dbReference type="RefSeq" id="XP_014681844.1">
    <property type="nucleotide sequence ID" value="XM_014826358.1"/>
</dbReference>
<dbReference type="PANTHER" id="PTHR48051:SF1">
    <property type="entry name" value="RAS SUPPRESSOR PROTEIN 1"/>
    <property type="match status" value="1"/>
</dbReference>
<name>A0ABM1FBM3_PRICU</name>
<dbReference type="SMART" id="SM00369">
    <property type="entry name" value="LRR_TYP"/>
    <property type="match status" value="3"/>
</dbReference>
<accession>A0ABM1FBM3</accession>
<dbReference type="InterPro" id="IPR050216">
    <property type="entry name" value="LRR_domain-containing"/>
</dbReference>
<keyword evidence="3" id="KW-1185">Reference proteome</keyword>
<keyword evidence="2" id="KW-0677">Repeat</keyword>
<evidence type="ECO:0000256" key="1">
    <source>
        <dbReference type="ARBA" id="ARBA00022614"/>
    </source>
</evidence>
<dbReference type="GeneID" id="106821511"/>
<dbReference type="PANTHER" id="PTHR48051">
    <property type="match status" value="1"/>
</dbReference>
<dbReference type="InterPro" id="IPR001611">
    <property type="entry name" value="Leu-rich_rpt"/>
</dbReference>
<gene>
    <name evidence="4" type="primary">LOC106821511</name>
</gene>
<proteinExistence type="predicted"/>
<dbReference type="SUPFAM" id="SSF52075">
    <property type="entry name" value="Outer arm dynein light chain 1"/>
    <property type="match status" value="1"/>
</dbReference>
<dbReference type="Proteomes" id="UP000695022">
    <property type="component" value="Unplaced"/>
</dbReference>
<evidence type="ECO:0000313" key="4">
    <source>
        <dbReference type="RefSeq" id="XP_014681844.1"/>
    </source>
</evidence>